<reference evidence="1" key="1">
    <citation type="journal article" date="2021" name="New Phytol.">
        <title>Evolutionary innovations through gain and loss of genes in the ectomycorrhizal Boletales.</title>
        <authorList>
            <person name="Wu G."/>
            <person name="Miyauchi S."/>
            <person name="Morin E."/>
            <person name="Kuo A."/>
            <person name="Drula E."/>
            <person name="Varga T."/>
            <person name="Kohler A."/>
            <person name="Feng B."/>
            <person name="Cao Y."/>
            <person name="Lipzen A."/>
            <person name="Daum C."/>
            <person name="Hundley H."/>
            <person name="Pangilinan J."/>
            <person name="Johnson J."/>
            <person name="Barry K."/>
            <person name="LaButti K."/>
            <person name="Ng V."/>
            <person name="Ahrendt S."/>
            <person name="Min B."/>
            <person name="Choi I.G."/>
            <person name="Park H."/>
            <person name="Plett J.M."/>
            <person name="Magnuson J."/>
            <person name="Spatafora J.W."/>
            <person name="Nagy L.G."/>
            <person name="Henrissat B."/>
            <person name="Grigoriev I.V."/>
            <person name="Yang Z.L."/>
            <person name="Xu J."/>
            <person name="Martin F.M."/>
        </authorList>
    </citation>
    <scope>NUCLEOTIDE SEQUENCE</scope>
    <source>
        <strain evidence="1">KKN 215</strain>
    </source>
</reference>
<dbReference type="EMBL" id="JAEVFJ010000057">
    <property type="protein sequence ID" value="KAH8079063.1"/>
    <property type="molecule type" value="Genomic_DNA"/>
</dbReference>
<sequence length="171" mass="18227">MAVLPTPRPLLHVQVGTSLTSANVTPSVRQHPSALESLLTSDRLLDLSSSSQGGVTSSCSLGPSPNMTDCQELAETISHYSQYFVGCRVPSLRISALNLVFPATSWVDGKGGGTGSGLRTCHFWIRNQSPYTLEMCFKVMAASAFALMGSCDSFKKPGVLKMPCRANAWVG</sequence>
<gene>
    <name evidence="1" type="ORF">BXZ70DRAFT_651385</name>
</gene>
<keyword evidence="2" id="KW-1185">Reference proteome</keyword>
<evidence type="ECO:0000313" key="2">
    <source>
        <dbReference type="Proteomes" id="UP000813824"/>
    </source>
</evidence>
<evidence type="ECO:0000313" key="1">
    <source>
        <dbReference type="EMBL" id="KAH8079063.1"/>
    </source>
</evidence>
<protein>
    <submittedName>
        <fullName evidence="1">Uncharacterized protein</fullName>
    </submittedName>
</protein>
<accession>A0A8K0UDP1</accession>
<comment type="caution">
    <text evidence="1">The sequence shown here is derived from an EMBL/GenBank/DDBJ whole genome shotgun (WGS) entry which is preliminary data.</text>
</comment>
<dbReference type="AlphaFoldDB" id="A0A8K0UDP1"/>
<proteinExistence type="predicted"/>
<dbReference type="Proteomes" id="UP000813824">
    <property type="component" value="Unassembled WGS sequence"/>
</dbReference>
<organism evidence="1 2">
    <name type="scientific">Cristinia sonorae</name>
    <dbReference type="NCBI Taxonomy" id="1940300"/>
    <lineage>
        <taxon>Eukaryota</taxon>
        <taxon>Fungi</taxon>
        <taxon>Dikarya</taxon>
        <taxon>Basidiomycota</taxon>
        <taxon>Agaricomycotina</taxon>
        <taxon>Agaricomycetes</taxon>
        <taxon>Agaricomycetidae</taxon>
        <taxon>Agaricales</taxon>
        <taxon>Pleurotineae</taxon>
        <taxon>Stephanosporaceae</taxon>
        <taxon>Cristinia</taxon>
    </lineage>
</organism>
<name>A0A8K0UDP1_9AGAR</name>